<name>A0A160MDI0_9BACI</name>
<proteinExistence type="predicted"/>
<evidence type="ECO:0000313" key="1">
    <source>
        <dbReference type="EMBL" id="AND40844.1"/>
    </source>
</evidence>
<dbReference type="Proteomes" id="UP000077856">
    <property type="component" value="Chromosome"/>
</dbReference>
<dbReference type="STRING" id="1196031.A361_17360"/>
<gene>
    <name evidence="1" type="ORF">A361_17360</name>
</gene>
<dbReference type="KEGG" id="bon:A361_17360"/>
<reference evidence="1 2" key="1">
    <citation type="submission" date="2016-04" db="EMBL/GenBank/DDBJ databases">
        <title>Complete genome sequence of Bacillus oceanisediminis strain 2691.</title>
        <authorList>
            <person name="Jeong H."/>
            <person name="Kim H.J."/>
            <person name="Lee D.-W."/>
        </authorList>
    </citation>
    <scope>NUCLEOTIDE SEQUENCE [LARGE SCALE GENOMIC DNA]</scope>
    <source>
        <strain evidence="1 2">2691</strain>
    </source>
</reference>
<protein>
    <submittedName>
        <fullName evidence="1">Uncharacterized protein</fullName>
    </submittedName>
</protein>
<sequence>MRIIIPLIKGIKEIRIHQPLFPVSCSLLTVTERLGINIIREKRVVRTPMSSVISHPKIISIIVKMIEMRNVNKINIQYSLRLDLPLKLNDSLTTLINAFMLFSPPLYTSIYYINNKNPFSAGENMDFIEN</sequence>
<organism evidence="1 2">
    <name type="scientific">Cytobacillus oceanisediminis 2691</name>
    <dbReference type="NCBI Taxonomy" id="1196031"/>
    <lineage>
        <taxon>Bacteria</taxon>
        <taxon>Bacillati</taxon>
        <taxon>Bacillota</taxon>
        <taxon>Bacilli</taxon>
        <taxon>Bacillales</taxon>
        <taxon>Bacillaceae</taxon>
        <taxon>Cytobacillus</taxon>
    </lineage>
</organism>
<evidence type="ECO:0000313" key="2">
    <source>
        <dbReference type="Proteomes" id="UP000077856"/>
    </source>
</evidence>
<accession>A0A160MDI0</accession>
<dbReference type="AlphaFoldDB" id="A0A160MDI0"/>
<dbReference type="EMBL" id="CP015506">
    <property type="protein sequence ID" value="AND40844.1"/>
    <property type="molecule type" value="Genomic_DNA"/>
</dbReference>